<dbReference type="Proteomes" id="UP000093071">
    <property type="component" value="Chromosome I"/>
</dbReference>
<dbReference type="AlphaFoldDB" id="A0A1C3TP15"/>
<keyword evidence="2" id="KW-0812">Transmembrane</keyword>
<accession>A0A1C3TP15</accession>
<evidence type="ECO:0000313" key="4">
    <source>
        <dbReference type="Proteomes" id="UP000093071"/>
    </source>
</evidence>
<protein>
    <submittedName>
        <fullName evidence="3">Conserved hypothetical membrane protein</fullName>
    </submittedName>
</protein>
<sequence>MAYAAYGKWASTISGSTAACAPVYSYSGSQKFSLKFTASFNGGSCTALTLYRGFVSGATCSQRNTNKIADAAQSYSSSGVSTCIAGCQVQGTSFSTQTGGVNIYGMRDRTYNGQICNASKPSNDISQVQSDKVDANKPKAPECMALESGQTACIKTNGDYCATASTGKTFCWAPQETGKKADGTEAQVKSPKGEPVTPPSTTISDQEWQRKEGHQQTACVNSTCITYNVTNYSSVPSGTAKNSTGDNTSTGSGNTSGNGAPGKGTKDGDDDGDGDSASDSGNCTVPPACVGDTLKCLHLKFTWKTQCNTLRSEITKGDGCADGDVPVCAGDSCKAADYASVLQQWKQRCAAQALGEGMATRAAGISNADDAGVVAGIWGGESGGSGLTLRQDLVQVGGGGSLLPDVEIEGSHWTVPQGFYDAIAAVRMVIIAMCTVIAMFVVGRNI</sequence>
<feature type="compositionally biased region" description="Low complexity" evidence="1">
    <location>
        <begin position="242"/>
        <end position="253"/>
    </location>
</feature>
<evidence type="ECO:0000313" key="3">
    <source>
        <dbReference type="EMBL" id="SCB04820.1"/>
    </source>
</evidence>
<feature type="region of interest" description="Disordered" evidence="1">
    <location>
        <begin position="235"/>
        <end position="279"/>
    </location>
</feature>
<proteinExistence type="predicted"/>
<gene>
    <name evidence="3" type="ORF">BN444_00315</name>
</gene>
<evidence type="ECO:0000256" key="2">
    <source>
        <dbReference type="SAM" id="Phobius"/>
    </source>
</evidence>
<evidence type="ECO:0000256" key="1">
    <source>
        <dbReference type="SAM" id="MobiDB-lite"/>
    </source>
</evidence>
<feature type="transmembrane region" description="Helical" evidence="2">
    <location>
        <begin position="422"/>
        <end position="442"/>
    </location>
</feature>
<name>A0A1C3TP15_XANCT</name>
<feature type="region of interest" description="Disordered" evidence="1">
    <location>
        <begin position="177"/>
        <end position="212"/>
    </location>
</feature>
<dbReference type="RefSeq" id="WP_003474439.1">
    <property type="nucleotide sequence ID" value="NZ_LT604072.1"/>
</dbReference>
<keyword evidence="2" id="KW-0472">Membrane</keyword>
<dbReference type="EMBL" id="LT604072">
    <property type="protein sequence ID" value="SCB04820.1"/>
    <property type="molecule type" value="Genomic_DNA"/>
</dbReference>
<reference evidence="4" key="1">
    <citation type="submission" date="2016-07" db="EMBL/GenBank/DDBJ databases">
        <authorList>
            <person name="Jaenicke Sebastian"/>
        </authorList>
    </citation>
    <scope>NUCLEOTIDE SEQUENCE [LARGE SCALE GENOMIC DNA]</scope>
</reference>
<dbReference type="PATRIC" id="fig|1261556.5.peg.2163"/>
<organism evidence="3 4">
    <name type="scientific">Xanthomonas translucens pv. translucens DSM 18974</name>
    <dbReference type="NCBI Taxonomy" id="1261556"/>
    <lineage>
        <taxon>Bacteria</taxon>
        <taxon>Pseudomonadati</taxon>
        <taxon>Pseudomonadota</taxon>
        <taxon>Gammaproteobacteria</taxon>
        <taxon>Lysobacterales</taxon>
        <taxon>Lysobacteraceae</taxon>
        <taxon>Xanthomonas</taxon>
        <taxon>Xanthomonas translucens group</taxon>
    </lineage>
</organism>
<keyword evidence="2" id="KW-1133">Transmembrane helix</keyword>